<proteinExistence type="predicted"/>
<protein>
    <submittedName>
        <fullName evidence="1">Uncharacterized protein</fullName>
    </submittedName>
</protein>
<evidence type="ECO:0000313" key="2">
    <source>
        <dbReference type="Proteomes" id="UP000676035"/>
    </source>
</evidence>
<name>A0ABS5MUU8_9PSED</name>
<comment type="caution">
    <text evidence="1">The sequence shown here is derived from an EMBL/GenBank/DDBJ whole genome shotgun (WGS) entry which is preliminary data.</text>
</comment>
<accession>A0ABS5MUU8</accession>
<reference evidence="1 2" key="1">
    <citation type="submission" date="2021-04" db="EMBL/GenBank/DDBJ databases">
        <title>Pseudomonas rustica sp. nov. isolated from raw milk.</title>
        <authorList>
            <person name="Fiedler G."/>
            <person name="Gieschler S."/>
            <person name="Kabisch J."/>
            <person name="Grimmler C."/>
            <person name="Brinks E."/>
            <person name="Wagner N."/>
            <person name="Hetzer B."/>
            <person name="Franz C.M.A.P."/>
            <person name="Boehnlein C."/>
        </authorList>
    </citation>
    <scope>NUCLEOTIDE SEQUENCE [LARGE SCALE GENOMIC DNA]</scope>
    <source>
        <strain evidence="1 2">MBT-4</strain>
    </source>
</reference>
<organism evidence="1 2">
    <name type="scientific">Pseudomonas rustica</name>
    <dbReference type="NCBI Taxonomy" id="2827099"/>
    <lineage>
        <taxon>Bacteria</taxon>
        <taxon>Pseudomonadati</taxon>
        <taxon>Pseudomonadota</taxon>
        <taxon>Gammaproteobacteria</taxon>
        <taxon>Pseudomonadales</taxon>
        <taxon>Pseudomonadaceae</taxon>
        <taxon>Pseudomonas</taxon>
    </lineage>
</organism>
<dbReference type="Proteomes" id="UP000676035">
    <property type="component" value="Unassembled WGS sequence"/>
</dbReference>
<gene>
    <name evidence="1" type="ORF">KFS80_05910</name>
</gene>
<evidence type="ECO:0000313" key="1">
    <source>
        <dbReference type="EMBL" id="MBS4077824.1"/>
    </source>
</evidence>
<keyword evidence="2" id="KW-1185">Reference proteome</keyword>
<sequence length="220" mass="24774">MVERVYKHLPGMKLEFVSARLEENVSERAIGYSAKFKLSLDFLNFKVAANQHIPNFLNNPLNAIRPELDGLAYHYAYNYLLGAAGKISTNEALFEVFTRTEYYMSEWSTGGLEIRYGVPVFEVVDGQLHVTARVDYRLDGGRQIQIRDLPVIPFQWQLNLLLGEPILSGLKSPETKVVLMYGKEPLVSVEGKPMYTGTQYVIGRELAFGDIGAELIHEAG</sequence>
<dbReference type="EMBL" id="JAGYHF010000003">
    <property type="protein sequence ID" value="MBS4077824.1"/>
    <property type="molecule type" value="Genomic_DNA"/>
</dbReference>